<sequence>MMITEFIEEVPHAFRKSFFDRQASIPGFRRGSPPEFKEKQRRLIGHLAHPQPGHKSEADWQAFASLWVAWAKSRLDSAFPTADTSPQLADAGAGFFKRLAELYPDASRETVERLATYSGFAEDPAMQAALNSFHPASTLARDRMIDGLPGRLDKIEGYFDLAETAAEEIAERIDQLELTATVTTEAVEQMTANLSGVHKDIAEWRTALQSVDLRLEQVSELAQSTGSAQQEASTALADSDVRGELISERVSALAAQVENLVAERARVLVLEEALAILNARGLDWDAAAANLASLHARVNTQESRVVGPSHEVGGQSRVRLIENEATGPFVEINSIEVACQVIANNLQASGVVKREANSYARHILAAIICGQLIQFKGSTADLIADAVAAAVGGAIFHEWRVPVGLVSEDAATDCLEVVAESSGCLLLKGANRSAFEVYGSAIRDVVARRQFATSVNSRLVLIASWTHGPAAFPDGGTLSELGPVFDTDEFAMRGLSAQMPLMQFGQLTVDDWKALHNQAENTPLALLSTLRERLGQVDFAPGNLWLRIADRAYAQLRLVLQGPSERALHTVMKQWALPWAQSLGGPVEALTRSTTELLSDIDADAVHAESVEVAAVAECLRAASYLCSAPRNDREAWVPATTLSLTSIVRQRLTPLWPTLDDEHAAEPGIKAILYSLGDLGDLVRLDGGRWLTPSPQAVRLGDKQAVIIGGGPAQTFPWPIAMRGAGRVRLVNVDACAERIDLWEPNEWIGSPIEGLQAWSTQLLTSAKEQLAPATTELADISIRTSGKWIALSACATAEGLFLARCRTGLRFEYFVVQVSRGCLRQLTGLRPQQARRLQFYFDVQAGHPMKVEAHVSQVHVRLRLHRYLPREETKALLLGWQLPSLGGGVGTTDYVIPPSGVHETAKSLADSLRQYIEAQYHIRDEGLTPYVEATSVYKIGDPFNRLPIPKVAADMLTQLSLMGLGLYPRPYEHQSQALTAFLGKF</sequence>
<dbReference type="EMBL" id="LIAE01010009">
    <property type="protein sequence ID" value="PAV66973.1"/>
    <property type="molecule type" value="Genomic_DNA"/>
</dbReference>
<reference evidence="1 2" key="1">
    <citation type="journal article" date="2017" name="Curr. Biol.">
        <title>Genome architecture and evolution of a unichromosomal asexual nematode.</title>
        <authorList>
            <person name="Fradin H."/>
            <person name="Zegar C."/>
            <person name="Gutwein M."/>
            <person name="Lucas J."/>
            <person name="Kovtun M."/>
            <person name="Corcoran D."/>
            <person name="Baugh L.R."/>
            <person name="Kiontke K."/>
            <person name="Gunsalus K."/>
            <person name="Fitch D.H."/>
            <person name="Piano F."/>
        </authorList>
    </citation>
    <scope>NUCLEOTIDE SEQUENCE [LARGE SCALE GENOMIC DNA]</scope>
    <source>
        <strain evidence="1">PF1309</strain>
    </source>
</reference>
<organism evidence="1 2">
    <name type="scientific">Diploscapter pachys</name>
    <dbReference type="NCBI Taxonomy" id="2018661"/>
    <lineage>
        <taxon>Eukaryota</taxon>
        <taxon>Metazoa</taxon>
        <taxon>Ecdysozoa</taxon>
        <taxon>Nematoda</taxon>
        <taxon>Chromadorea</taxon>
        <taxon>Rhabditida</taxon>
        <taxon>Rhabditina</taxon>
        <taxon>Rhabditomorpha</taxon>
        <taxon>Rhabditoidea</taxon>
        <taxon>Rhabditidae</taxon>
        <taxon>Diploscapter</taxon>
    </lineage>
</organism>
<proteinExistence type="predicted"/>
<evidence type="ECO:0000313" key="2">
    <source>
        <dbReference type="Proteomes" id="UP000218231"/>
    </source>
</evidence>
<dbReference type="Proteomes" id="UP000218231">
    <property type="component" value="Unassembled WGS sequence"/>
</dbReference>
<name>A0A2A2JZA4_9BILA</name>
<keyword evidence="2" id="KW-1185">Reference proteome</keyword>
<accession>A0A2A2JZA4</accession>
<dbReference type="AlphaFoldDB" id="A0A2A2JZA4"/>
<comment type="caution">
    <text evidence="1">The sequence shown here is derived from an EMBL/GenBank/DDBJ whole genome shotgun (WGS) entry which is preliminary data.</text>
</comment>
<protein>
    <submittedName>
        <fullName evidence="1">Uncharacterized protein</fullName>
    </submittedName>
</protein>
<evidence type="ECO:0000313" key="1">
    <source>
        <dbReference type="EMBL" id="PAV66973.1"/>
    </source>
</evidence>
<gene>
    <name evidence="1" type="ORF">WR25_25585</name>
</gene>